<feature type="compositionally biased region" description="Polar residues" evidence="1">
    <location>
        <begin position="147"/>
        <end position="166"/>
    </location>
</feature>
<dbReference type="Proteomes" id="UP000031443">
    <property type="component" value="Unassembled WGS sequence"/>
</dbReference>
<evidence type="ECO:0000313" key="2">
    <source>
        <dbReference type="EMBL" id="EMP37221.1"/>
    </source>
</evidence>
<dbReference type="STRING" id="8469.M7BH40"/>
<dbReference type="AlphaFoldDB" id="M7BH40"/>
<organism evidence="2 3">
    <name type="scientific">Chelonia mydas</name>
    <name type="common">Green sea-turtle</name>
    <name type="synonym">Chelonia agassizi</name>
    <dbReference type="NCBI Taxonomy" id="8469"/>
    <lineage>
        <taxon>Eukaryota</taxon>
        <taxon>Metazoa</taxon>
        <taxon>Chordata</taxon>
        <taxon>Craniata</taxon>
        <taxon>Vertebrata</taxon>
        <taxon>Euteleostomi</taxon>
        <taxon>Archelosauria</taxon>
        <taxon>Testudinata</taxon>
        <taxon>Testudines</taxon>
        <taxon>Cryptodira</taxon>
        <taxon>Durocryptodira</taxon>
        <taxon>Americhelydia</taxon>
        <taxon>Chelonioidea</taxon>
        <taxon>Cheloniidae</taxon>
        <taxon>Chelonia</taxon>
    </lineage>
</organism>
<keyword evidence="3" id="KW-1185">Reference proteome</keyword>
<gene>
    <name evidence="2" type="ORF">UY3_05535</name>
</gene>
<evidence type="ECO:0000256" key="1">
    <source>
        <dbReference type="SAM" id="MobiDB-lite"/>
    </source>
</evidence>
<name>M7BH40_CHEMY</name>
<feature type="region of interest" description="Disordered" evidence="1">
    <location>
        <begin position="145"/>
        <end position="166"/>
    </location>
</feature>
<accession>M7BH40</accession>
<protein>
    <submittedName>
        <fullName evidence="2">Uncharacterized protein</fullName>
    </submittedName>
</protein>
<sequence>MAKHTVVHTSMLSPPSYYDAVHEGRGPATPDYPFHGGFPSFQDMQYHQMSPGQEAPSFKRRGGVVDHRDVIMAHQAHKIHSTPQARRKEWDVGITFIERKYCSDIPQTMQLMTGYCNSTALGTLITLARVKYSHFRTLLSSKKMDGSLNTADSSAARSATPSPLHS</sequence>
<reference evidence="3" key="1">
    <citation type="journal article" date="2013" name="Nat. Genet.">
        <title>The draft genomes of soft-shell turtle and green sea turtle yield insights into the development and evolution of the turtle-specific body plan.</title>
        <authorList>
            <person name="Wang Z."/>
            <person name="Pascual-Anaya J."/>
            <person name="Zadissa A."/>
            <person name="Li W."/>
            <person name="Niimura Y."/>
            <person name="Huang Z."/>
            <person name="Li C."/>
            <person name="White S."/>
            <person name="Xiong Z."/>
            <person name="Fang D."/>
            <person name="Wang B."/>
            <person name="Ming Y."/>
            <person name="Chen Y."/>
            <person name="Zheng Y."/>
            <person name="Kuraku S."/>
            <person name="Pignatelli M."/>
            <person name="Herrero J."/>
            <person name="Beal K."/>
            <person name="Nozawa M."/>
            <person name="Li Q."/>
            <person name="Wang J."/>
            <person name="Zhang H."/>
            <person name="Yu L."/>
            <person name="Shigenobu S."/>
            <person name="Wang J."/>
            <person name="Liu J."/>
            <person name="Flicek P."/>
            <person name="Searle S."/>
            <person name="Wang J."/>
            <person name="Kuratani S."/>
            <person name="Yin Y."/>
            <person name="Aken B."/>
            <person name="Zhang G."/>
            <person name="Irie N."/>
        </authorList>
    </citation>
    <scope>NUCLEOTIDE SEQUENCE [LARGE SCALE GENOMIC DNA]</scope>
</reference>
<proteinExistence type="predicted"/>
<dbReference type="EMBL" id="KB522805">
    <property type="protein sequence ID" value="EMP37221.1"/>
    <property type="molecule type" value="Genomic_DNA"/>
</dbReference>
<evidence type="ECO:0000313" key="3">
    <source>
        <dbReference type="Proteomes" id="UP000031443"/>
    </source>
</evidence>